<gene>
    <name evidence="1" type="ORF">OPT61_g6031</name>
</gene>
<keyword evidence="2" id="KW-1185">Reference proteome</keyword>
<proteinExistence type="predicted"/>
<accession>A0ACC2I875</accession>
<sequence>MPAASRLNRVKSFFKQQKEGHFIAPQPMPALNEIHALPSAYTPPLAPPQQERLPRRTLPAPVQRITAQQIRELRELIRYRYSLDVEIWRQKNVKEFKRGRLKENMRRSDAALEVIRTTLLDWDRREFFASDIEHQKFVEIKNRLLKGQKANWQQHPVWDFVHYGGDPYSGPSEKYGQPVKGAEQRNGTQSHAFVGPQQVTGGARDGTIETELRRNAPGAFPNERNESQRSPRRGQSFTLPTRHQEIGVAPSIRGSRAPSMVVRPSAEGDGPLTQPHQSPKYRIANLTDDPVPLNGSSNPVASLTGREARRQSTWEAQRRTTGPQWQHEPVEHAQADGER</sequence>
<evidence type="ECO:0000313" key="2">
    <source>
        <dbReference type="Proteomes" id="UP001153331"/>
    </source>
</evidence>
<protein>
    <submittedName>
        <fullName evidence="1">Uncharacterized protein</fullName>
    </submittedName>
</protein>
<dbReference type="EMBL" id="JAPHNI010000414">
    <property type="protein sequence ID" value="KAJ8111354.1"/>
    <property type="molecule type" value="Genomic_DNA"/>
</dbReference>
<organism evidence="1 2">
    <name type="scientific">Boeremia exigua</name>
    <dbReference type="NCBI Taxonomy" id="749465"/>
    <lineage>
        <taxon>Eukaryota</taxon>
        <taxon>Fungi</taxon>
        <taxon>Dikarya</taxon>
        <taxon>Ascomycota</taxon>
        <taxon>Pezizomycotina</taxon>
        <taxon>Dothideomycetes</taxon>
        <taxon>Pleosporomycetidae</taxon>
        <taxon>Pleosporales</taxon>
        <taxon>Pleosporineae</taxon>
        <taxon>Didymellaceae</taxon>
        <taxon>Boeremia</taxon>
    </lineage>
</organism>
<name>A0ACC2I875_9PLEO</name>
<comment type="caution">
    <text evidence="1">The sequence shown here is derived from an EMBL/GenBank/DDBJ whole genome shotgun (WGS) entry which is preliminary data.</text>
</comment>
<reference evidence="1" key="1">
    <citation type="submission" date="2022-11" db="EMBL/GenBank/DDBJ databases">
        <title>Genome Sequence of Boeremia exigua.</title>
        <authorList>
            <person name="Buettner E."/>
        </authorList>
    </citation>
    <scope>NUCLEOTIDE SEQUENCE</scope>
    <source>
        <strain evidence="1">CU02</strain>
    </source>
</reference>
<dbReference type="Proteomes" id="UP001153331">
    <property type="component" value="Unassembled WGS sequence"/>
</dbReference>
<evidence type="ECO:0000313" key="1">
    <source>
        <dbReference type="EMBL" id="KAJ8111354.1"/>
    </source>
</evidence>